<name>A0A0B1TLG8_OESDE</name>
<reference evidence="2 3" key="1">
    <citation type="submission" date="2014-03" db="EMBL/GenBank/DDBJ databases">
        <title>Draft genome of the hookworm Oesophagostomum dentatum.</title>
        <authorList>
            <person name="Mitreva M."/>
        </authorList>
    </citation>
    <scope>NUCLEOTIDE SEQUENCE [LARGE SCALE GENOMIC DNA]</scope>
    <source>
        <strain evidence="2 3">OD-Hann</strain>
    </source>
</reference>
<evidence type="ECO:0000256" key="1">
    <source>
        <dbReference type="SAM" id="MobiDB-lite"/>
    </source>
</evidence>
<protein>
    <submittedName>
        <fullName evidence="2">Uncharacterized protein</fullName>
    </submittedName>
</protein>
<dbReference type="EMBL" id="KN549358">
    <property type="protein sequence ID" value="KHJ98089.1"/>
    <property type="molecule type" value="Genomic_DNA"/>
</dbReference>
<organism evidence="2 3">
    <name type="scientific">Oesophagostomum dentatum</name>
    <name type="common">Nodular worm</name>
    <dbReference type="NCBI Taxonomy" id="61180"/>
    <lineage>
        <taxon>Eukaryota</taxon>
        <taxon>Metazoa</taxon>
        <taxon>Ecdysozoa</taxon>
        <taxon>Nematoda</taxon>
        <taxon>Chromadorea</taxon>
        <taxon>Rhabditida</taxon>
        <taxon>Rhabditina</taxon>
        <taxon>Rhabditomorpha</taxon>
        <taxon>Strongyloidea</taxon>
        <taxon>Strongylidae</taxon>
        <taxon>Oesophagostomum</taxon>
    </lineage>
</organism>
<dbReference type="OrthoDB" id="8026949at2759"/>
<dbReference type="Proteomes" id="UP000053660">
    <property type="component" value="Unassembled WGS sequence"/>
</dbReference>
<keyword evidence="3" id="KW-1185">Reference proteome</keyword>
<evidence type="ECO:0000313" key="2">
    <source>
        <dbReference type="EMBL" id="KHJ98089.1"/>
    </source>
</evidence>
<dbReference type="AlphaFoldDB" id="A0A0B1TLG8"/>
<accession>A0A0B1TLG8</accession>
<sequence length="148" mass="17121">MVDEVVQSEATERPDSPPPKINADKMIYYCGFNQTYRDLRDLENFRVPPFLEFVAFHQETLNKAHAKKMEERRRLHERVARLAKKRETEVLEEGEIIILEPPPPPPPELNGNDDDCIIIDCDPRKTPSPPIVVDDTPKASLLICYFFC</sequence>
<feature type="region of interest" description="Disordered" evidence="1">
    <location>
        <begin position="1"/>
        <end position="20"/>
    </location>
</feature>
<evidence type="ECO:0000313" key="3">
    <source>
        <dbReference type="Proteomes" id="UP000053660"/>
    </source>
</evidence>
<proteinExistence type="predicted"/>
<gene>
    <name evidence="2" type="ORF">OESDEN_01932</name>
</gene>